<dbReference type="GO" id="GO:0008843">
    <property type="term" value="F:endochitinase activity"/>
    <property type="evidence" value="ECO:0007669"/>
    <property type="project" value="UniProtKB-EC"/>
</dbReference>
<evidence type="ECO:0000256" key="6">
    <source>
        <dbReference type="ARBA" id="ARBA00023295"/>
    </source>
</evidence>
<dbReference type="GO" id="GO:0000272">
    <property type="term" value="P:polysaccharide catabolic process"/>
    <property type="evidence" value="ECO:0007669"/>
    <property type="project" value="UniProtKB-KW"/>
</dbReference>
<dbReference type="PROSITE" id="PS51910">
    <property type="entry name" value="GH18_2"/>
    <property type="match status" value="1"/>
</dbReference>
<keyword evidence="4" id="KW-0146">Chitin degradation</keyword>
<evidence type="ECO:0000313" key="12">
    <source>
        <dbReference type="EMBL" id="KAF5361886.1"/>
    </source>
</evidence>
<keyword evidence="3 8" id="KW-0378">Hydrolase</keyword>
<evidence type="ECO:0000256" key="3">
    <source>
        <dbReference type="ARBA" id="ARBA00022801"/>
    </source>
</evidence>
<organism evidence="12 13">
    <name type="scientific">Leucocoprinus leucothites</name>
    <dbReference type="NCBI Taxonomy" id="201217"/>
    <lineage>
        <taxon>Eukaryota</taxon>
        <taxon>Fungi</taxon>
        <taxon>Dikarya</taxon>
        <taxon>Basidiomycota</taxon>
        <taxon>Agaricomycotina</taxon>
        <taxon>Agaricomycetes</taxon>
        <taxon>Agaricomycetidae</taxon>
        <taxon>Agaricales</taxon>
        <taxon>Agaricineae</taxon>
        <taxon>Agaricaceae</taxon>
        <taxon>Leucocoprinus</taxon>
    </lineage>
</organism>
<dbReference type="InterPro" id="IPR050542">
    <property type="entry name" value="Glycosyl_Hydrlase18_Chitinase"/>
</dbReference>
<keyword evidence="10" id="KW-0732">Signal</keyword>
<sequence length="351" mass="38450">MLFSWAALLTLLTITIRGVLSVPVNEKTWNSLDNQARDILSRATPAAPHFVVYGDAYDGTTGPPSVSQIKGFNVFALSFLLLEGAWDKVGVQQRPLSYYHTIRMLTTCDRFQAYEWTTLTASQRSSIKSQYAAAGIKLIVSVFGSTDVPTTVRADPVATANTMAAWVKQYNLDGIDVDYEDFNAFDAGDGSAENWLISFTKQLRTQLPQGTYILTHAPVAPWFSPNKWGGGGYLKVHQSVGNLIDWYNVQFYNQGVSEYTTCDNLLNTSSNTWPQSALFQIGNNGVPLNKLVIGKPGTSGDAGSGFMSTSVLASCVQQAKNKGWNGGVMVWEYPRAASPWITSVRSLSWPV</sequence>
<evidence type="ECO:0000256" key="9">
    <source>
        <dbReference type="RuleBase" id="RU004453"/>
    </source>
</evidence>
<dbReference type="Gene3D" id="3.20.20.80">
    <property type="entry name" value="Glycosidases"/>
    <property type="match status" value="1"/>
</dbReference>
<dbReference type="InterPro" id="IPR001223">
    <property type="entry name" value="Glyco_hydro18_cat"/>
</dbReference>
<gene>
    <name evidence="12" type="ORF">D9756_002352</name>
</gene>
<dbReference type="Pfam" id="PF00704">
    <property type="entry name" value="Glyco_hydro_18"/>
    <property type="match status" value="1"/>
</dbReference>
<dbReference type="SUPFAM" id="SSF51445">
    <property type="entry name" value="(Trans)glycosidases"/>
    <property type="match status" value="1"/>
</dbReference>
<comment type="similarity">
    <text evidence="9">Belongs to the glycosyl hydrolase 18 family.</text>
</comment>
<comment type="caution">
    <text evidence="12">The sequence shown here is derived from an EMBL/GenBank/DDBJ whole genome shotgun (WGS) entry which is preliminary data.</text>
</comment>
<evidence type="ECO:0000256" key="1">
    <source>
        <dbReference type="ARBA" id="ARBA00000822"/>
    </source>
</evidence>
<keyword evidence="13" id="KW-1185">Reference proteome</keyword>
<evidence type="ECO:0000256" key="5">
    <source>
        <dbReference type="ARBA" id="ARBA00023277"/>
    </source>
</evidence>
<keyword evidence="6 8" id="KW-0326">Glycosidase</keyword>
<dbReference type="PANTHER" id="PTHR45708">
    <property type="entry name" value="ENDOCHITINASE"/>
    <property type="match status" value="1"/>
</dbReference>
<evidence type="ECO:0000256" key="10">
    <source>
        <dbReference type="SAM" id="SignalP"/>
    </source>
</evidence>
<dbReference type="PROSITE" id="PS01095">
    <property type="entry name" value="GH18_1"/>
    <property type="match status" value="1"/>
</dbReference>
<proteinExistence type="inferred from homology"/>
<dbReference type="CDD" id="cd00598">
    <property type="entry name" value="GH18_chitinase-like"/>
    <property type="match status" value="1"/>
</dbReference>
<evidence type="ECO:0000256" key="4">
    <source>
        <dbReference type="ARBA" id="ARBA00023024"/>
    </source>
</evidence>
<evidence type="ECO:0000256" key="2">
    <source>
        <dbReference type="ARBA" id="ARBA00012729"/>
    </source>
</evidence>
<name>A0A8H5GBQ0_9AGAR</name>
<dbReference type="InterPro" id="IPR001579">
    <property type="entry name" value="Glyco_hydro_18_chit_AS"/>
</dbReference>
<evidence type="ECO:0000313" key="13">
    <source>
        <dbReference type="Proteomes" id="UP000559027"/>
    </source>
</evidence>
<dbReference type="AlphaFoldDB" id="A0A8H5GBQ0"/>
<dbReference type="EC" id="3.2.1.14" evidence="2"/>
<keyword evidence="7" id="KW-0624">Polysaccharide degradation</keyword>
<dbReference type="EMBL" id="JAACJO010000002">
    <property type="protein sequence ID" value="KAF5361886.1"/>
    <property type="molecule type" value="Genomic_DNA"/>
</dbReference>
<evidence type="ECO:0000259" key="11">
    <source>
        <dbReference type="PROSITE" id="PS51910"/>
    </source>
</evidence>
<dbReference type="OrthoDB" id="3012298at2759"/>
<dbReference type="Proteomes" id="UP000559027">
    <property type="component" value="Unassembled WGS sequence"/>
</dbReference>
<feature type="domain" description="GH18" evidence="11">
    <location>
        <begin position="48"/>
        <end position="351"/>
    </location>
</feature>
<evidence type="ECO:0000256" key="7">
    <source>
        <dbReference type="ARBA" id="ARBA00023326"/>
    </source>
</evidence>
<accession>A0A8H5GBQ0</accession>
<protein>
    <recommendedName>
        <fullName evidence="2">chitinase</fullName>
        <ecNumber evidence="2">3.2.1.14</ecNumber>
    </recommendedName>
</protein>
<feature type="signal peptide" evidence="10">
    <location>
        <begin position="1"/>
        <end position="21"/>
    </location>
</feature>
<evidence type="ECO:0000256" key="8">
    <source>
        <dbReference type="RuleBase" id="RU000489"/>
    </source>
</evidence>
<dbReference type="GO" id="GO:0006032">
    <property type="term" value="P:chitin catabolic process"/>
    <property type="evidence" value="ECO:0007669"/>
    <property type="project" value="UniProtKB-KW"/>
</dbReference>
<comment type="catalytic activity">
    <reaction evidence="1">
        <text>Random endo-hydrolysis of N-acetyl-beta-D-glucosaminide (1-&gt;4)-beta-linkages in chitin and chitodextrins.</text>
        <dbReference type="EC" id="3.2.1.14"/>
    </reaction>
</comment>
<dbReference type="InterPro" id="IPR017853">
    <property type="entry name" value="GH"/>
</dbReference>
<dbReference type="PANTHER" id="PTHR45708:SF49">
    <property type="entry name" value="ENDOCHITINASE"/>
    <property type="match status" value="1"/>
</dbReference>
<feature type="chain" id="PRO_5034024592" description="chitinase" evidence="10">
    <location>
        <begin position="22"/>
        <end position="351"/>
    </location>
</feature>
<keyword evidence="5" id="KW-0119">Carbohydrate metabolism</keyword>
<reference evidence="12 13" key="1">
    <citation type="journal article" date="2020" name="ISME J.">
        <title>Uncovering the hidden diversity of litter-decomposition mechanisms in mushroom-forming fungi.</title>
        <authorList>
            <person name="Floudas D."/>
            <person name="Bentzer J."/>
            <person name="Ahren D."/>
            <person name="Johansson T."/>
            <person name="Persson P."/>
            <person name="Tunlid A."/>
        </authorList>
    </citation>
    <scope>NUCLEOTIDE SEQUENCE [LARGE SCALE GENOMIC DNA]</scope>
    <source>
        <strain evidence="12 13">CBS 146.42</strain>
    </source>
</reference>